<keyword evidence="1" id="KW-0472">Membrane</keyword>
<keyword evidence="3" id="KW-1185">Reference proteome</keyword>
<feature type="transmembrane region" description="Helical" evidence="1">
    <location>
        <begin position="139"/>
        <end position="160"/>
    </location>
</feature>
<dbReference type="Proteomes" id="UP001589776">
    <property type="component" value="Unassembled WGS sequence"/>
</dbReference>
<evidence type="ECO:0000313" key="2">
    <source>
        <dbReference type="EMBL" id="MFC0213493.1"/>
    </source>
</evidence>
<dbReference type="EMBL" id="JBHLWN010000051">
    <property type="protein sequence ID" value="MFC0213493.1"/>
    <property type="molecule type" value="Genomic_DNA"/>
</dbReference>
<organism evidence="2 3">
    <name type="scientific">Paenibacillus chartarius</name>
    <dbReference type="NCBI Taxonomy" id="747481"/>
    <lineage>
        <taxon>Bacteria</taxon>
        <taxon>Bacillati</taxon>
        <taxon>Bacillota</taxon>
        <taxon>Bacilli</taxon>
        <taxon>Bacillales</taxon>
        <taxon>Paenibacillaceae</taxon>
        <taxon>Paenibacillus</taxon>
    </lineage>
</organism>
<feature type="transmembrane region" description="Helical" evidence="1">
    <location>
        <begin position="101"/>
        <end position="119"/>
    </location>
</feature>
<comment type="caution">
    <text evidence="2">The sequence shown here is derived from an EMBL/GenBank/DDBJ whole genome shotgun (WGS) entry which is preliminary data.</text>
</comment>
<dbReference type="RefSeq" id="WP_377470809.1">
    <property type="nucleotide sequence ID" value="NZ_JBHLWN010000051.1"/>
</dbReference>
<gene>
    <name evidence="2" type="ORF">ACFFK0_13675</name>
</gene>
<feature type="transmembrane region" description="Helical" evidence="1">
    <location>
        <begin position="35"/>
        <end position="59"/>
    </location>
</feature>
<feature type="transmembrane region" description="Helical" evidence="1">
    <location>
        <begin position="180"/>
        <end position="197"/>
    </location>
</feature>
<protein>
    <recommendedName>
        <fullName evidence="4">DUF2306 domain-containing protein</fullName>
    </recommendedName>
</protein>
<evidence type="ECO:0000313" key="3">
    <source>
        <dbReference type="Proteomes" id="UP001589776"/>
    </source>
</evidence>
<sequence>MSTLIYDEKYRSRAASGTHRTRPGRPNVRLFEGEAWLVGIGALGLLLAAGCAVWMLLYGSAVGAEGRISDAFSFNAALGVFILSTAAILPYSGMRARGRAVFRRAYIALALYSYAAENIQHFRGVNPRFAKNGTVFDETVGILFALVALLLVVFYTVLAVQFFRRRSLELHPKLVTGIRYAMIAVLFSFAAGIWISMNQGRLVGEHGNIMWLHGLGFHALQAVPVVAWLAERTTLTDRARSTLIHVTGAAYVLGLAAIGWQTYLGRPILEWSVWPVAAGLCFLAALAAGGLALRKAILDAGKSSPHISSYEAQYCRRSI</sequence>
<feature type="transmembrane region" description="Helical" evidence="1">
    <location>
        <begin position="272"/>
        <end position="293"/>
    </location>
</feature>
<reference evidence="2 3" key="1">
    <citation type="submission" date="2024-09" db="EMBL/GenBank/DDBJ databases">
        <authorList>
            <person name="Sun Q."/>
            <person name="Mori K."/>
        </authorList>
    </citation>
    <scope>NUCLEOTIDE SEQUENCE [LARGE SCALE GENOMIC DNA]</scope>
    <source>
        <strain evidence="2 3">CCM 7759</strain>
    </source>
</reference>
<evidence type="ECO:0000256" key="1">
    <source>
        <dbReference type="SAM" id="Phobius"/>
    </source>
</evidence>
<accession>A0ABV6DLG3</accession>
<keyword evidence="1" id="KW-1133">Transmembrane helix</keyword>
<proteinExistence type="predicted"/>
<name>A0ABV6DLG3_9BACL</name>
<feature type="transmembrane region" description="Helical" evidence="1">
    <location>
        <begin position="209"/>
        <end position="230"/>
    </location>
</feature>
<feature type="transmembrane region" description="Helical" evidence="1">
    <location>
        <begin position="242"/>
        <end position="260"/>
    </location>
</feature>
<feature type="transmembrane region" description="Helical" evidence="1">
    <location>
        <begin position="71"/>
        <end position="89"/>
    </location>
</feature>
<evidence type="ECO:0008006" key="4">
    <source>
        <dbReference type="Google" id="ProtNLM"/>
    </source>
</evidence>
<keyword evidence="1" id="KW-0812">Transmembrane</keyword>